<feature type="non-terminal residue" evidence="1">
    <location>
        <position position="1"/>
    </location>
</feature>
<reference evidence="1" key="1">
    <citation type="journal article" date="2014" name="Front. Microbiol.">
        <title>High frequency of phylogenetically diverse reductive dehalogenase-homologous genes in deep subseafloor sedimentary metagenomes.</title>
        <authorList>
            <person name="Kawai M."/>
            <person name="Futagami T."/>
            <person name="Toyoda A."/>
            <person name="Takaki Y."/>
            <person name="Nishi S."/>
            <person name="Hori S."/>
            <person name="Arai W."/>
            <person name="Tsubouchi T."/>
            <person name="Morono Y."/>
            <person name="Uchiyama I."/>
            <person name="Ito T."/>
            <person name="Fujiyama A."/>
            <person name="Inagaki F."/>
            <person name="Takami H."/>
        </authorList>
    </citation>
    <scope>NUCLEOTIDE SEQUENCE</scope>
    <source>
        <strain evidence="1">Expedition CK06-06</strain>
    </source>
</reference>
<dbReference type="AlphaFoldDB" id="X0WZS1"/>
<evidence type="ECO:0000313" key="1">
    <source>
        <dbReference type="EMBL" id="GAG18251.1"/>
    </source>
</evidence>
<name>X0WZS1_9ZZZZ</name>
<proteinExistence type="predicted"/>
<organism evidence="1">
    <name type="scientific">marine sediment metagenome</name>
    <dbReference type="NCBI Taxonomy" id="412755"/>
    <lineage>
        <taxon>unclassified sequences</taxon>
        <taxon>metagenomes</taxon>
        <taxon>ecological metagenomes</taxon>
    </lineage>
</organism>
<gene>
    <name evidence="1" type="ORF">S01H1_47018</name>
</gene>
<accession>X0WZS1</accession>
<protein>
    <submittedName>
        <fullName evidence="1">Uncharacterized protein</fullName>
    </submittedName>
</protein>
<dbReference type="EMBL" id="BARS01030131">
    <property type="protein sequence ID" value="GAG18251.1"/>
    <property type="molecule type" value="Genomic_DNA"/>
</dbReference>
<comment type="caution">
    <text evidence="1">The sequence shown here is derived from an EMBL/GenBank/DDBJ whole genome shotgun (WGS) entry which is preliminary data.</text>
</comment>
<sequence length="90" mass="9589">VNIGPDTASETFTFANNLWYAYDSPSQSEPTLPVTESNGIYGLDPIFGTDYRVSGASPAATAGTITEWTWGDLCGACFADQPTIGAYEVR</sequence>